<proteinExistence type="predicted"/>
<comment type="caution">
    <text evidence="1">The sequence shown here is derived from an EMBL/GenBank/DDBJ whole genome shotgun (WGS) entry which is preliminary data.</text>
</comment>
<evidence type="ECO:0000313" key="2">
    <source>
        <dbReference type="Proteomes" id="UP001227268"/>
    </source>
</evidence>
<evidence type="ECO:0000313" key="1">
    <source>
        <dbReference type="EMBL" id="KAJ9104505.1"/>
    </source>
</evidence>
<name>A0ACC2W059_9TREE</name>
<keyword evidence="2" id="KW-1185">Reference proteome</keyword>
<organism evidence="1 2">
    <name type="scientific">Naganishia friedmannii</name>
    <dbReference type="NCBI Taxonomy" id="89922"/>
    <lineage>
        <taxon>Eukaryota</taxon>
        <taxon>Fungi</taxon>
        <taxon>Dikarya</taxon>
        <taxon>Basidiomycota</taxon>
        <taxon>Agaricomycotina</taxon>
        <taxon>Tremellomycetes</taxon>
        <taxon>Filobasidiales</taxon>
        <taxon>Filobasidiaceae</taxon>
        <taxon>Naganishia</taxon>
    </lineage>
</organism>
<accession>A0ACC2W059</accession>
<dbReference type="Proteomes" id="UP001227268">
    <property type="component" value="Unassembled WGS sequence"/>
</dbReference>
<gene>
    <name evidence="1" type="ORF">QFC21_002001</name>
</gene>
<reference evidence="1" key="1">
    <citation type="submission" date="2023-04" db="EMBL/GenBank/DDBJ databases">
        <title>Draft Genome sequencing of Naganishia species isolated from polar environments using Oxford Nanopore Technology.</title>
        <authorList>
            <person name="Leo P."/>
            <person name="Venkateswaran K."/>
        </authorList>
    </citation>
    <scope>NUCLEOTIDE SEQUENCE</scope>
    <source>
        <strain evidence="1">MNA-CCFEE 5423</strain>
    </source>
</reference>
<protein>
    <submittedName>
        <fullName evidence="1">Uncharacterized protein</fullName>
    </submittedName>
</protein>
<dbReference type="EMBL" id="JASBWT010000005">
    <property type="protein sequence ID" value="KAJ9104505.1"/>
    <property type="molecule type" value="Genomic_DNA"/>
</dbReference>
<sequence>MPEEQVPTRTASQPSVNQPTSPPAAAAAAPTAMQLIPNPTYLAITESISYYTYRQQNWTLALLSLPPVPWESLVPRPSVSLEEAAKHVEGVRKFCGVTEDGVVVQPGQGEGGTVVDIEEEGRRVLEMLKKDEEVTGTASILVEFDGHPYKLVLPQLDELSKEQRIALALHARHARIIDALRAHLKDMELYIPPPPPPPAVSHPLPAPTPTYQPPAPPTHLRLRTIARLLPRFIGAAIKIEIALWMITRSLRSSDGRYWLFIAGAIGWWVWQCRGIYRGEGARMRVVREREERERGGAGRHGPAVPVQAEQVNREQRQPAAARRDRRRNNNSSRPNPLPFLGLAYERRLLRLFYLAPSTNAVTQTTDRRIPSTDLNLPLAPSDPSFLWTYLFIPIYLCLLSLWPDWDHARKTAIREREAHMRLLSVKLSEAAAEAAADANARRAQAQDRETDQNTSADNLPSSHHPTQPTQPQPTPTSAATAAPEAVIPRNLSAASERYWRRVLARGETIDWDEERAAQERVLRAAGQGGAEEQQGMGFL</sequence>